<accession>A0A944GXS5</accession>
<dbReference type="Proteomes" id="UP000761411">
    <property type="component" value="Unassembled WGS sequence"/>
</dbReference>
<dbReference type="AlphaFoldDB" id="A0A944GXS5"/>
<gene>
    <name evidence="1" type="ORF">DYI25_16745</name>
</gene>
<organism evidence="1 2">
    <name type="scientific">Mesobacillus boroniphilus</name>
    <dbReference type="NCBI Taxonomy" id="308892"/>
    <lineage>
        <taxon>Bacteria</taxon>
        <taxon>Bacillati</taxon>
        <taxon>Bacillota</taxon>
        <taxon>Bacilli</taxon>
        <taxon>Bacillales</taxon>
        <taxon>Bacillaceae</taxon>
        <taxon>Mesobacillus</taxon>
    </lineage>
</organism>
<evidence type="ECO:0000313" key="1">
    <source>
        <dbReference type="EMBL" id="MBS8266077.1"/>
    </source>
</evidence>
<dbReference type="EMBL" id="QTKX01000002">
    <property type="protein sequence ID" value="MBS8266077.1"/>
    <property type="molecule type" value="Genomic_DNA"/>
</dbReference>
<protein>
    <submittedName>
        <fullName evidence="1">Uncharacterized protein</fullName>
    </submittedName>
</protein>
<reference evidence="1 2" key="1">
    <citation type="journal article" date="2021" name="Microorganisms">
        <title>Bacterial Dimethylsulfoniopropionate Biosynthesis in the East China Sea.</title>
        <authorList>
            <person name="Liu J."/>
            <person name="Zhang Y."/>
            <person name="Liu J."/>
            <person name="Zhong H."/>
            <person name="Williams B.T."/>
            <person name="Zheng Y."/>
            <person name="Curson A.R.J."/>
            <person name="Sun C."/>
            <person name="Sun H."/>
            <person name="Song D."/>
            <person name="Wagner Mackenzie B."/>
            <person name="Bermejo Martinez A."/>
            <person name="Todd J.D."/>
            <person name="Zhang X.H."/>
        </authorList>
    </citation>
    <scope>NUCLEOTIDE SEQUENCE [LARGE SCALE GENOMIC DNA]</scope>
    <source>
        <strain evidence="1 2">ESS08</strain>
    </source>
</reference>
<comment type="caution">
    <text evidence="1">The sequence shown here is derived from an EMBL/GenBank/DDBJ whole genome shotgun (WGS) entry which is preliminary data.</text>
</comment>
<evidence type="ECO:0000313" key="2">
    <source>
        <dbReference type="Proteomes" id="UP000761411"/>
    </source>
</evidence>
<keyword evidence="2" id="KW-1185">Reference proteome</keyword>
<sequence>MIGGAILSPNPTANSVSVAEEEDEACVTSMFKSPQGCYLLASGGFFVLRYFRYVDYLKIQFEQCPCKEILDA</sequence>
<proteinExistence type="predicted"/>
<name>A0A944GXS5_9BACI</name>